<comment type="subcellular location">
    <subcellularLocation>
        <location evidence="1">Membrane</location>
        <topology evidence="1">Multi-pass membrane protein</topology>
    </subcellularLocation>
</comment>
<evidence type="ECO:0000259" key="6">
    <source>
        <dbReference type="Pfam" id="PF04932"/>
    </source>
</evidence>
<keyword evidence="7" id="KW-0436">Ligase</keyword>
<dbReference type="RefSeq" id="WP_209739759.1">
    <property type="nucleotide sequence ID" value="NZ_CP072611.1"/>
</dbReference>
<feature type="transmembrane region" description="Helical" evidence="5">
    <location>
        <begin position="82"/>
        <end position="100"/>
    </location>
</feature>
<feature type="transmembrane region" description="Helical" evidence="5">
    <location>
        <begin position="382"/>
        <end position="401"/>
    </location>
</feature>
<keyword evidence="2 5" id="KW-0812">Transmembrane</keyword>
<evidence type="ECO:0000256" key="5">
    <source>
        <dbReference type="SAM" id="Phobius"/>
    </source>
</evidence>
<feature type="domain" description="O-antigen ligase-related" evidence="6">
    <location>
        <begin position="208"/>
        <end position="355"/>
    </location>
</feature>
<dbReference type="EMBL" id="JBHUIJ010000005">
    <property type="protein sequence ID" value="MFD2236830.1"/>
    <property type="molecule type" value="Genomic_DNA"/>
</dbReference>
<evidence type="ECO:0000256" key="4">
    <source>
        <dbReference type="ARBA" id="ARBA00023136"/>
    </source>
</evidence>
<evidence type="ECO:0000256" key="3">
    <source>
        <dbReference type="ARBA" id="ARBA00022989"/>
    </source>
</evidence>
<evidence type="ECO:0000256" key="1">
    <source>
        <dbReference type="ARBA" id="ARBA00004141"/>
    </source>
</evidence>
<dbReference type="PANTHER" id="PTHR37422:SF21">
    <property type="entry name" value="EXOQ-LIKE PROTEIN"/>
    <property type="match status" value="1"/>
</dbReference>
<proteinExistence type="predicted"/>
<dbReference type="InterPro" id="IPR007016">
    <property type="entry name" value="O-antigen_ligase-rel_domated"/>
</dbReference>
<dbReference type="Pfam" id="PF04932">
    <property type="entry name" value="Wzy_C"/>
    <property type="match status" value="1"/>
</dbReference>
<keyword evidence="3 5" id="KW-1133">Transmembrane helix</keyword>
<feature type="transmembrane region" description="Helical" evidence="5">
    <location>
        <begin position="106"/>
        <end position="124"/>
    </location>
</feature>
<keyword evidence="4 5" id="KW-0472">Membrane</keyword>
<dbReference type="Proteomes" id="UP001597371">
    <property type="component" value="Unassembled WGS sequence"/>
</dbReference>
<sequence length="429" mass="46429">MSNIAAPKPIEAQLTDALRTLLGAALLTLLLVTFTPFQTQFQGDLDSGNLVNQLGYSALGALALAGHLFFTERRVALSLLRPFWIVTVLWLLFAAVQSLYPPNALRALAFTLFAMLAATGALCLPPHARAFRFALAAASLAVLGLSYAGVVLIPEVAVHSAADLESQHAGLWRGIYSHKNTAGAIMATLFFCGLYLLRAGNRLSGAAIMVLSGLFVLQAGSKTAAALLPLVAALVLSPRLTGSRHLPVLVLSAALAGLALATLGSVLIPAMDALVQWVLPGTTFTGRTDIWRFSFEQLAPRQWTGFGFESFWRTPAMLAMEASRELSWDPRFTPNAHNGYLDIAIAAGWPGLALVVGTLIVLPFRDFVRTPQDAASRRLADLFLMILSFALMNSFLETFLFDRANPFWVMMWFSVAGLRLLARHRPLPN</sequence>
<gene>
    <name evidence="7" type="ORF">ACFSKQ_05045</name>
</gene>
<feature type="transmembrane region" description="Helical" evidence="5">
    <location>
        <begin position="131"/>
        <end position="153"/>
    </location>
</feature>
<reference evidence="8" key="1">
    <citation type="journal article" date="2019" name="Int. J. Syst. Evol. Microbiol.">
        <title>The Global Catalogue of Microorganisms (GCM) 10K type strain sequencing project: providing services to taxonomists for standard genome sequencing and annotation.</title>
        <authorList>
            <consortium name="The Broad Institute Genomics Platform"/>
            <consortium name="The Broad Institute Genome Sequencing Center for Infectious Disease"/>
            <person name="Wu L."/>
            <person name="Ma J."/>
        </authorList>
    </citation>
    <scope>NUCLEOTIDE SEQUENCE [LARGE SCALE GENOMIC DNA]</scope>
    <source>
        <strain evidence="8">ZS-35-S2</strain>
    </source>
</reference>
<feature type="transmembrane region" description="Helical" evidence="5">
    <location>
        <begin position="50"/>
        <end position="70"/>
    </location>
</feature>
<dbReference type="PANTHER" id="PTHR37422">
    <property type="entry name" value="TEICHURONIC ACID BIOSYNTHESIS PROTEIN TUAE"/>
    <property type="match status" value="1"/>
</dbReference>
<protein>
    <submittedName>
        <fullName evidence="7">O-antigen ligase family protein</fullName>
    </submittedName>
</protein>
<evidence type="ECO:0000313" key="8">
    <source>
        <dbReference type="Proteomes" id="UP001597371"/>
    </source>
</evidence>
<dbReference type="InterPro" id="IPR051533">
    <property type="entry name" value="WaaL-like"/>
</dbReference>
<feature type="transmembrane region" description="Helical" evidence="5">
    <location>
        <begin position="340"/>
        <end position="362"/>
    </location>
</feature>
<organism evidence="7 8">
    <name type="scientific">Aureimonas populi</name>
    <dbReference type="NCBI Taxonomy" id="1701758"/>
    <lineage>
        <taxon>Bacteria</taxon>
        <taxon>Pseudomonadati</taxon>
        <taxon>Pseudomonadota</taxon>
        <taxon>Alphaproteobacteria</taxon>
        <taxon>Hyphomicrobiales</taxon>
        <taxon>Aurantimonadaceae</taxon>
        <taxon>Aureimonas</taxon>
    </lineage>
</organism>
<comment type="caution">
    <text evidence="7">The sequence shown here is derived from an EMBL/GenBank/DDBJ whole genome shotgun (WGS) entry which is preliminary data.</text>
</comment>
<dbReference type="GO" id="GO:0016874">
    <property type="term" value="F:ligase activity"/>
    <property type="evidence" value="ECO:0007669"/>
    <property type="project" value="UniProtKB-KW"/>
</dbReference>
<evidence type="ECO:0000313" key="7">
    <source>
        <dbReference type="EMBL" id="MFD2236830.1"/>
    </source>
</evidence>
<feature type="transmembrane region" description="Helical" evidence="5">
    <location>
        <begin position="21"/>
        <end position="38"/>
    </location>
</feature>
<name>A0ABW5CL45_9HYPH</name>
<accession>A0ABW5CL45</accession>
<evidence type="ECO:0000256" key="2">
    <source>
        <dbReference type="ARBA" id="ARBA00022692"/>
    </source>
</evidence>
<feature type="transmembrane region" description="Helical" evidence="5">
    <location>
        <begin position="206"/>
        <end position="236"/>
    </location>
</feature>
<feature type="transmembrane region" description="Helical" evidence="5">
    <location>
        <begin position="248"/>
        <end position="271"/>
    </location>
</feature>
<keyword evidence="8" id="KW-1185">Reference proteome</keyword>